<comment type="caution">
    <text evidence="2">The sequence shown here is derived from an EMBL/GenBank/DDBJ whole genome shotgun (WGS) entry which is preliminary data.</text>
</comment>
<evidence type="ECO:0000256" key="1">
    <source>
        <dbReference type="SAM" id="SignalP"/>
    </source>
</evidence>
<feature type="signal peptide" evidence="1">
    <location>
        <begin position="1"/>
        <end position="22"/>
    </location>
</feature>
<keyword evidence="1" id="KW-0732">Signal</keyword>
<dbReference type="AlphaFoldDB" id="A0A370QJY8"/>
<gene>
    <name evidence="2" type="ORF">C8D94_101550</name>
</gene>
<dbReference type="RefSeq" id="WP_147278484.1">
    <property type="nucleotide sequence ID" value="NZ_QRAO01000001.1"/>
</dbReference>
<dbReference type="EMBL" id="QRAO01000001">
    <property type="protein sequence ID" value="RDK88674.1"/>
    <property type="molecule type" value="Genomic_DNA"/>
</dbReference>
<keyword evidence="3" id="KW-1185">Reference proteome</keyword>
<sequence length="197" mass="22439">MKCKISLPIWAFAILYVMVACANSSEEQLPVTNTEEKNIVYGSHLPELPSLSEAARTQAIAWSVFEDFETNTKRLKGKTKPAIGNIAEQLIQQTDSLLLNIPDSIDTRPVHARLILVNTRAKLLGQLAKEHNADSLRLETNLQEMNTAVQNLFIEMNRKFRKGKIDEQLKETEKKELEKQQKFLDSVYKAELEDNNN</sequence>
<dbReference type="PROSITE" id="PS51257">
    <property type="entry name" value="PROKAR_LIPOPROTEIN"/>
    <property type="match status" value="1"/>
</dbReference>
<evidence type="ECO:0000313" key="2">
    <source>
        <dbReference type="EMBL" id="RDK88674.1"/>
    </source>
</evidence>
<dbReference type="OrthoDB" id="1447539at2"/>
<accession>A0A370QJY8</accession>
<evidence type="ECO:0008006" key="4">
    <source>
        <dbReference type="Google" id="ProtNLM"/>
    </source>
</evidence>
<protein>
    <recommendedName>
        <fullName evidence="4">Lipoprotein</fullName>
    </recommendedName>
</protein>
<reference evidence="2 3" key="1">
    <citation type="submission" date="2018-07" db="EMBL/GenBank/DDBJ databases">
        <title>Genomic Encyclopedia of Type Strains, Phase IV (KMG-IV): sequencing the most valuable type-strain genomes for metagenomic binning, comparative biology and taxonomic classification.</title>
        <authorList>
            <person name="Goeker M."/>
        </authorList>
    </citation>
    <scope>NUCLEOTIDE SEQUENCE [LARGE SCALE GENOMIC DNA]</scope>
    <source>
        <strain evidence="2 3">DSM 101478</strain>
    </source>
</reference>
<evidence type="ECO:0000313" key="3">
    <source>
        <dbReference type="Proteomes" id="UP000255317"/>
    </source>
</evidence>
<dbReference type="Proteomes" id="UP000255317">
    <property type="component" value="Unassembled WGS sequence"/>
</dbReference>
<proteinExistence type="predicted"/>
<feature type="chain" id="PRO_5016919371" description="Lipoprotein" evidence="1">
    <location>
        <begin position="23"/>
        <end position="197"/>
    </location>
</feature>
<name>A0A370QJY8_9FLAO</name>
<organism evidence="2 3">
    <name type="scientific">Marinirhabdus gelatinilytica</name>
    <dbReference type="NCBI Taxonomy" id="1703343"/>
    <lineage>
        <taxon>Bacteria</taxon>
        <taxon>Pseudomonadati</taxon>
        <taxon>Bacteroidota</taxon>
        <taxon>Flavobacteriia</taxon>
        <taxon>Flavobacteriales</taxon>
        <taxon>Flavobacteriaceae</taxon>
    </lineage>
</organism>